<organism evidence="1 2">
    <name type="scientific">Chryseobacterium viscerum</name>
    <dbReference type="NCBI Taxonomy" id="1037377"/>
    <lineage>
        <taxon>Bacteria</taxon>
        <taxon>Pseudomonadati</taxon>
        <taxon>Bacteroidota</taxon>
        <taxon>Flavobacteriia</taxon>
        <taxon>Flavobacteriales</taxon>
        <taxon>Weeksellaceae</taxon>
        <taxon>Chryseobacterium group</taxon>
        <taxon>Chryseobacterium</taxon>
    </lineage>
</organism>
<reference evidence="1 2" key="1">
    <citation type="submission" date="2018-04" db="EMBL/GenBank/DDBJ databases">
        <title>Chryseobacterium oncorhynchi 701B-08T from rainbow trout, and Chryseobacterium viscerum 687B-08T from diseased fish.</title>
        <authorList>
            <person name="Jeong J.-J."/>
            <person name="Lee Y.J."/>
            <person name="Pathiraja D."/>
            <person name="Park B."/>
            <person name="Choi I.-G."/>
            <person name="Kim K.D."/>
        </authorList>
    </citation>
    <scope>NUCLEOTIDE SEQUENCE [LARGE SCALE GENOMIC DNA]</scope>
    <source>
        <strain evidence="1 2">687B-08</strain>
    </source>
</reference>
<comment type="caution">
    <text evidence="1">The sequence shown here is derived from an EMBL/GenBank/DDBJ whole genome shotgun (WGS) entry which is preliminary data.</text>
</comment>
<accession>A0A316WD60</accession>
<sequence>MGICKLIKFLENRFLNHKFYKDEFKQEYWKDVKRRRYYIRIIKENPEFRGKTRSEIESYFGSNECKHLYTNRWTYFIMIKRRKEYILAFYFENNVLIDIRYEYKYIK</sequence>
<dbReference type="EMBL" id="PPEG02000016">
    <property type="protein sequence ID" value="PWN57946.1"/>
    <property type="molecule type" value="Genomic_DNA"/>
</dbReference>
<dbReference type="AlphaFoldDB" id="A0A316WD60"/>
<evidence type="ECO:0000313" key="2">
    <source>
        <dbReference type="Proteomes" id="UP000236413"/>
    </source>
</evidence>
<protein>
    <submittedName>
        <fullName evidence="1">Uncharacterized protein</fullName>
    </submittedName>
</protein>
<dbReference type="Proteomes" id="UP000236413">
    <property type="component" value="Unassembled WGS sequence"/>
</dbReference>
<proteinExistence type="predicted"/>
<name>A0A316WD60_9FLAO</name>
<gene>
    <name evidence="1" type="ORF">C1634_025170</name>
</gene>
<evidence type="ECO:0000313" key="1">
    <source>
        <dbReference type="EMBL" id="PWN57946.1"/>
    </source>
</evidence>